<keyword evidence="2 9" id="KW-0813">Transport</keyword>
<sequence>MAVQNSAKKTKKSAASGNSFINFFIDLKAETKRITWASKEKVKKSTATVLIFCLIYIVIVGLLDVGFKNLFSVIFK</sequence>
<evidence type="ECO:0000256" key="1">
    <source>
        <dbReference type="ARBA" id="ARBA00004370"/>
    </source>
</evidence>
<evidence type="ECO:0000256" key="2">
    <source>
        <dbReference type="ARBA" id="ARBA00022448"/>
    </source>
</evidence>
<protein>
    <recommendedName>
        <fullName evidence="9">Protein translocase subunit SecE</fullName>
    </recommendedName>
</protein>
<dbReference type="STRING" id="1548.CSCA_4272"/>
<comment type="subcellular location">
    <subcellularLocation>
        <location evidence="9">Cell membrane</location>
        <topology evidence="9">Single-pass membrane protein</topology>
    </subcellularLocation>
    <subcellularLocation>
        <location evidence="1">Membrane</location>
    </subcellularLocation>
</comment>
<dbReference type="PANTHER" id="PTHR33910">
    <property type="entry name" value="PROTEIN TRANSLOCASE SUBUNIT SECE"/>
    <property type="match status" value="1"/>
</dbReference>
<evidence type="ECO:0000313" key="11">
    <source>
        <dbReference type="Proteomes" id="UP000033115"/>
    </source>
</evidence>
<keyword evidence="8 9" id="KW-0472">Membrane</keyword>
<keyword evidence="4 9" id="KW-0812">Transmembrane</keyword>
<evidence type="ECO:0000313" key="10">
    <source>
        <dbReference type="EMBL" id="AKA71397.1"/>
    </source>
</evidence>
<evidence type="ECO:0000256" key="8">
    <source>
        <dbReference type="ARBA" id="ARBA00023136"/>
    </source>
</evidence>
<dbReference type="GO" id="GO:0043952">
    <property type="term" value="P:protein transport by the Sec complex"/>
    <property type="evidence" value="ECO:0007669"/>
    <property type="project" value="UniProtKB-UniRule"/>
</dbReference>
<evidence type="ECO:0000256" key="5">
    <source>
        <dbReference type="ARBA" id="ARBA00022927"/>
    </source>
</evidence>
<dbReference type="GO" id="GO:0009306">
    <property type="term" value="P:protein secretion"/>
    <property type="evidence" value="ECO:0007669"/>
    <property type="project" value="UniProtKB-UniRule"/>
</dbReference>
<dbReference type="GO" id="GO:0065002">
    <property type="term" value="P:intracellular protein transmembrane transport"/>
    <property type="evidence" value="ECO:0007669"/>
    <property type="project" value="UniProtKB-UniRule"/>
</dbReference>
<organism evidence="10 11">
    <name type="scientific">Clostridium scatologenes</name>
    <dbReference type="NCBI Taxonomy" id="1548"/>
    <lineage>
        <taxon>Bacteria</taxon>
        <taxon>Bacillati</taxon>
        <taxon>Bacillota</taxon>
        <taxon>Clostridia</taxon>
        <taxon>Eubacteriales</taxon>
        <taxon>Clostridiaceae</taxon>
        <taxon>Clostridium</taxon>
    </lineage>
</organism>
<keyword evidence="6 9" id="KW-1133">Transmembrane helix</keyword>
<dbReference type="HAMAP" id="MF_00422">
    <property type="entry name" value="SecE"/>
    <property type="match status" value="1"/>
</dbReference>
<dbReference type="AlphaFoldDB" id="A0A0E3MB54"/>
<comment type="function">
    <text evidence="9">Essential subunit of the Sec protein translocation channel SecYEG. Clamps together the 2 halves of SecY. May contact the channel plug during translocation.</text>
</comment>
<reference evidence="10 11" key="1">
    <citation type="journal article" date="2015" name="J. Biotechnol.">
        <title>Complete genome sequence of a malodorant-producing acetogen, Clostridium scatologenes ATCC 25775(T).</title>
        <authorList>
            <person name="Zhu Z."/>
            <person name="Guo T."/>
            <person name="Zheng H."/>
            <person name="Song T."/>
            <person name="Ouyang P."/>
            <person name="Xie J."/>
        </authorList>
    </citation>
    <scope>NUCLEOTIDE SEQUENCE [LARGE SCALE GENOMIC DNA]</scope>
    <source>
        <strain evidence="10 11">ATCC 25775</strain>
    </source>
</reference>
<dbReference type="GO" id="GO:0005886">
    <property type="term" value="C:plasma membrane"/>
    <property type="evidence" value="ECO:0007669"/>
    <property type="project" value="UniProtKB-SubCell"/>
</dbReference>
<evidence type="ECO:0000256" key="3">
    <source>
        <dbReference type="ARBA" id="ARBA00022475"/>
    </source>
</evidence>
<keyword evidence="3 9" id="KW-1003">Cell membrane</keyword>
<name>A0A0E3MB54_CLOSL</name>
<comment type="similarity">
    <text evidence="9">Belongs to the SecE/SEC61-gamma family.</text>
</comment>
<evidence type="ECO:0000256" key="7">
    <source>
        <dbReference type="ARBA" id="ARBA00023010"/>
    </source>
</evidence>
<dbReference type="InterPro" id="IPR005807">
    <property type="entry name" value="SecE_bac"/>
</dbReference>
<dbReference type="HOGENOM" id="CLU_113663_5_1_9"/>
<evidence type="ECO:0000256" key="9">
    <source>
        <dbReference type="HAMAP-Rule" id="MF_00422"/>
    </source>
</evidence>
<dbReference type="Proteomes" id="UP000033115">
    <property type="component" value="Chromosome"/>
</dbReference>
<dbReference type="InterPro" id="IPR001901">
    <property type="entry name" value="Translocase_SecE/Sec61-g"/>
</dbReference>
<keyword evidence="11" id="KW-1185">Reference proteome</keyword>
<dbReference type="EMBL" id="CP009933">
    <property type="protein sequence ID" value="AKA71397.1"/>
    <property type="molecule type" value="Genomic_DNA"/>
</dbReference>
<comment type="subunit">
    <text evidence="9">Component of the Sec protein translocase complex. Heterotrimer consisting of SecY, SecE and SecG subunits. The heterotrimers can form oligomers, although 1 heterotrimer is thought to be able to translocate proteins. Interacts with the ribosome. Interacts with SecDF, and other proteins may be involved. Interacts with SecA.</text>
</comment>
<evidence type="ECO:0000256" key="6">
    <source>
        <dbReference type="ARBA" id="ARBA00022989"/>
    </source>
</evidence>
<dbReference type="NCBIfam" id="TIGR00964">
    <property type="entry name" value="secE_bact"/>
    <property type="match status" value="1"/>
</dbReference>
<feature type="transmembrane region" description="Helical" evidence="9">
    <location>
        <begin position="47"/>
        <end position="67"/>
    </location>
</feature>
<keyword evidence="5 9" id="KW-0653">Protein transport</keyword>
<dbReference type="GO" id="GO:0008320">
    <property type="term" value="F:protein transmembrane transporter activity"/>
    <property type="evidence" value="ECO:0007669"/>
    <property type="project" value="UniProtKB-UniRule"/>
</dbReference>
<dbReference type="InterPro" id="IPR038379">
    <property type="entry name" value="SecE_sf"/>
</dbReference>
<dbReference type="RefSeq" id="WP_029160292.1">
    <property type="nucleotide sequence ID" value="NZ_CP009933.1"/>
</dbReference>
<keyword evidence="7 9" id="KW-0811">Translocation</keyword>
<dbReference type="PANTHER" id="PTHR33910:SF1">
    <property type="entry name" value="PROTEIN TRANSLOCASE SUBUNIT SECE"/>
    <property type="match status" value="1"/>
</dbReference>
<dbReference type="Pfam" id="PF00584">
    <property type="entry name" value="SecE"/>
    <property type="match status" value="1"/>
</dbReference>
<dbReference type="Gene3D" id="1.20.5.1030">
    <property type="entry name" value="Preprotein translocase secy subunit"/>
    <property type="match status" value="1"/>
</dbReference>
<accession>A0A0E3MB54</accession>
<dbReference type="KEGG" id="csq:CSCA_4272"/>
<dbReference type="GO" id="GO:0006605">
    <property type="term" value="P:protein targeting"/>
    <property type="evidence" value="ECO:0007669"/>
    <property type="project" value="UniProtKB-UniRule"/>
</dbReference>
<proteinExistence type="inferred from homology"/>
<evidence type="ECO:0000256" key="4">
    <source>
        <dbReference type="ARBA" id="ARBA00022692"/>
    </source>
</evidence>
<gene>
    <name evidence="9" type="primary">secE</name>
    <name evidence="10" type="ORF">CSCA_4272</name>
</gene>